<keyword evidence="2" id="KW-1185">Reference proteome</keyword>
<gene>
    <name evidence="1" type="ORF">RRG08_029016</name>
</gene>
<reference evidence="1" key="1">
    <citation type="journal article" date="2023" name="G3 (Bethesda)">
        <title>A reference genome for the long-term kleptoplast-retaining sea slug Elysia crispata morphotype clarki.</title>
        <authorList>
            <person name="Eastman K.E."/>
            <person name="Pendleton A.L."/>
            <person name="Shaikh M.A."/>
            <person name="Suttiyut T."/>
            <person name="Ogas R."/>
            <person name="Tomko P."/>
            <person name="Gavelis G."/>
            <person name="Widhalm J.R."/>
            <person name="Wisecaver J.H."/>
        </authorList>
    </citation>
    <scope>NUCLEOTIDE SEQUENCE</scope>
    <source>
        <strain evidence="1">ECLA1</strain>
    </source>
</reference>
<dbReference type="AlphaFoldDB" id="A0AAE0ZHG2"/>
<protein>
    <submittedName>
        <fullName evidence="1">Uncharacterized protein</fullName>
    </submittedName>
</protein>
<organism evidence="1 2">
    <name type="scientific">Elysia crispata</name>
    <name type="common">lettuce slug</name>
    <dbReference type="NCBI Taxonomy" id="231223"/>
    <lineage>
        <taxon>Eukaryota</taxon>
        <taxon>Metazoa</taxon>
        <taxon>Spiralia</taxon>
        <taxon>Lophotrochozoa</taxon>
        <taxon>Mollusca</taxon>
        <taxon>Gastropoda</taxon>
        <taxon>Heterobranchia</taxon>
        <taxon>Euthyneura</taxon>
        <taxon>Panpulmonata</taxon>
        <taxon>Sacoglossa</taxon>
        <taxon>Placobranchoidea</taxon>
        <taxon>Plakobranchidae</taxon>
        <taxon>Elysia</taxon>
    </lineage>
</organism>
<sequence>MGCDCGAFSERCGVYLSMKSLFCSAAEVRHSFCVDFPDNIQHINRDRLSNLAVEDLRQVGDLWEEIKASSDSS</sequence>
<comment type="caution">
    <text evidence="1">The sequence shown here is derived from an EMBL/GenBank/DDBJ whole genome shotgun (WGS) entry which is preliminary data.</text>
</comment>
<evidence type="ECO:0000313" key="1">
    <source>
        <dbReference type="EMBL" id="KAK3769387.1"/>
    </source>
</evidence>
<dbReference type="EMBL" id="JAWDGP010003931">
    <property type="protein sequence ID" value="KAK3769387.1"/>
    <property type="molecule type" value="Genomic_DNA"/>
</dbReference>
<name>A0AAE0ZHG2_9GAST</name>
<accession>A0AAE0ZHG2</accession>
<proteinExistence type="predicted"/>
<dbReference type="Proteomes" id="UP001283361">
    <property type="component" value="Unassembled WGS sequence"/>
</dbReference>
<evidence type="ECO:0000313" key="2">
    <source>
        <dbReference type="Proteomes" id="UP001283361"/>
    </source>
</evidence>